<name>A0ABQ3G0D9_9BURK</name>
<dbReference type="Proteomes" id="UP000626210">
    <property type="component" value="Unassembled WGS sequence"/>
</dbReference>
<comment type="caution">
    <text evidence="2">The sequence shown here is derived from an EMBL/GenBank/DDBJ whole genome shotgun (WGS) entry which is preliminary data.</text>
</comment>
<dbReference type="InterPro" id="IPR046188">
    <property type="entry name" value="DUF6216"/>
</dbReference>
<proteinExistence type="predicted"/>
<keyword evidence="1" id="KW-1133">Transmembrane helix</keyword>
<keyword evidence="1" id="KW-0472">Membrane</keyword>
<evidence type="ECO:0000256" key="1">
    <source>
        <dbReference type="SAM" id="Phobius"/>
    </source>
</evidence>
<reference evidence="3" key="1">
    <citation type="journal article" date="2019" name="Int. J. Syst. Evol. Microbiol.">
        <title>The Global Catalogue of Microorganisms (GCM) 10K type strain sequencing project: providing services to taxonomists for standard genome sequencing and annotation.</title>
        <authorList>
            <consortium name="The Broad Institute Genomics Platform"/>
            <consortium name="The Broad Institute Genome Sequencing Center for Infectious Disease"/>
            <person name="Wu L."/>
            <person name="Ma J."/>
        </authorList>
    </citation>
    <scope>NUCLEOTIDE SEQUENCE [LARGE SCALE GENOMIC DNA]</scope>
    <source>
        <strain evidence="3">KCTC 23314</strain>
    </source>
</reference>
<feature type="transmembrane region" description="Helical" evidence="1">
    <location>
        <begin position="15"/>
        <end position="33"/>
    </location>
</feature>
<evidence type="ECO:0000313" key="2">
    <source>
        <dbReference type="EMBL" id="GHC80728.1"/>
    </source>
</evidence>
<feature type="transmembrane region" description="Helical" evidence="1">
    <location>
        <begin position="231"/>
        <end position="251"/>
    </location>
</feature>
<accession>A0ABQ3G0D9</accession>
<dbReference type="Pfam" id="PF19723">
    <property type="entry name" value="DUF6216"/>
    <property type="match status" value="1"/>
</dbReference>
<protein>
    <submittedName>
        <fullName evidence="2">Uncharacterized protein</fullName>
    </submittedName>
</protein>
<keyword evidence="1" id="KW-0812">Transmembrane</keyword>
<keyword evidence="3" id="KW-1185">Reference proteome</keyword>
<gene>
    <name evidence="2" type="ORF">GCM10007320_22620</name>
</gene>
<organism evidence="2 3">
    <name type="scientific">Pseudorhodoferax aquiterrae</name>
    <dbReference type="NCBI Taxonomy" id="747304"/>
    <lineage>
        <taxon>Bacteria</taxon>
        <taxon>Pseudomonadati</taxon>
        <taxon>Pseudomonadota</taxon>
        <taxon>Betaproteobacteria</taxon>
        <taxon>Burkholderiales</taxon>
        <taxon>Comamonadaceae</taxon>
    </lineage>
</organism>
<feature type="transmembrane region" description="Helical" evidence="1">
    <location>
        <begin position="129"/>
        <end position="151"/>
    </location>
</feature>
<evidence type="ECO:0000313" key="3">
    <source>
        <dbReference type="Proteomes" id="UP000626210"/>
    </source>
</evidence>
<sequence length="268" mass="30080">MLSGVAVETWLAGEWKTLCLISAVVLSLLWVWWRTGSTHLLIMLLLRWLVGKRSDASSVVKFLEERTDLMHFRAVTGVRNAPTLPAAERIIQWSKRNDLDIDMVGRAHRYLDVRRPSLRTGPSHGWANWGLLCGLLLWLLAGFAALMGALAPPVLNVIKTDTPYLVDGERAWQFRWSGTPQALRFTRDDCAEPERIVEATQYAEYDVGVLCKLLLSEPRAYLRSVLRQQRVAAGIAALLAVFWGAQALLWVRSVRAVRALHAQMAADG</sequence>
<dbReference type="EMBL" id="BMYK01000005">
    <property type="protein sequence ID" value="GHC80728.1"/>
    <property type="molecule type" value="Genomic_DNA"/>
</dbReference>